<evidence type="ECO:0000256" key="4">
    <source>
        <dbReference type="ARBA" id="ARBA00023242"/>
    </source>
</evidence>
<proteinExistence type="inferred from homology"/>
<feature type="domain" description="Alpha box" evidence="6">
    <location>
        <begin position="116"/>
        <end position="171"/>
    </location>
</feature>
<keyword evidence="3 5" id="KW-0804">Transcription</keyword>
<evidence type="ECO:0000313" key="7">
    <source>
        <dbReference type="EMBL" id="KAJ5738331.1"/>
    </source>
</evidence>
<dbReference type="EMBL" id="JAQJAN010000002">
    <property type="protein sequence ID" value="KAJ5738331.1"/>
    <property type="molecule type" value="Genomic_DNA"/>
</dbReference>
<dbReference type="Pfam" id="PF04769">
    <property type="entry name" value="MATalpha_HMGbox"/>
    <property type="match status" value="1"/>
</dbReference>
<dbReference type="AlphaFoldDB" id="A0AAD6N0D6"/>
<comment type="caution">
    <text evidence="7">The sequence shown here is derived from an EMBL/GenBank/DDBJ whole genome shotgun (WGS) entry which is preliminary data.</text>
</comment>
<evidence type="ECO:0000256" key="2">
    <source>
        <dbReference type="ARBA" id="ARBA00023125"/>
    </source>
</evidence>
<keyword evidence="8" id="KW-1185">Reference proteome</keyword>
<dbReference type="GO" id="GO:0005634">
    <property type="term" value="C:nucleus"/>
    <property type="evidence" value="ECO:0007669"/>
    <property type="project" value="UniProtKB-SubCell"/>
</dbReference>
<keyword evidence="1 5" id="KW-0805">Transcription regulation</keyword>
<organism evidence="7 8">
    <name type="scientific">Penicillium malachiteum</name>
    <dbReference type="NCBI Taxonomy" id="1324776"/>
    <lineage>
        <taxon>Eukaryota</taxon>
        <taxon>Fungi</taxon>
        <taxon>Dikarya</taxon>
        <taxon>Ascomycota</taxon>
        <taxon>Pezizomycotina</taxon>
        <taxon>Eurotiomycetes</taxon>
        <taxon>Eurotiomycetidae</taxon>
        <taxon>Eurotiales</taxon>
        <taxon>Aspergillaceae</taxon>
        <taxon>Penicillium</taxon>
    </lineage>
</organism>
<evidence type="ECO:0000256" key="1">
    <source>
        <dbReference type="ARBA" id="ARBA00023015"/>
    </source>
</evidence>
<reference evidence="7" key="2">
    <citation type="submission" date="2023-01" db="EMBL/GenBank/DDBJ databases">
        <authorList>
            <person name="Petersen C."/>
        </authorList>
    </citation>
    <scope>NUCLEOTIDE SEQUENCE</scope>
    <source>
        <strain evidence="7">IBT 17514</strain>
    </source>
</reference>
<accession>A0AAD6N0D6</accession>
<keyword evidence="2 5" id="KW-0238">DNA-binding</keyword>
<dbReference type="InterPro" id="IPR006856">
    <property type="entry name" value="MATalpha_HMGbox"/>
</dbReference>
<comment type="similarity">
    <text evidence="5">Belongs to the MATALPHA1 family.</text>
</comment>
<evidence type="ECO:0000259" key="6">
    <source>
        <dbReference type="PROSITE" id="PS51325"/>
    </source>
</evidence>
<evidence type="ECO:0000256" key="5">
    <source>
        <dbReference type="RuleBase" id="RU003516"/>
    </source>
</evidence>
<keyword evidence="4 5" id="KW-0539">Nucleus</keyword>
<evidence type="ECO:0000256" key="3">
    <source>
        <dbReference type="ARBA" id="ARBA00023163"/>
    </source>
</evidence>
<name>A0AAD6N0D6_9EURO</name>
<gene>
    <name evidence="7" type="ORF">N7493_001486</name>
</gene>
<dbReference type="PROSITE" id="PS51325">
    <property type="entry name" value="ALPHA_BOX"/>
    <property type="match status" value="1"/>
</dbReference>
<dbReference type="Proteomes" id="UP001215712">
    <property type="component" value="Unassembled WGS sequence"/>
</dbReference>
<dbReference type="GO" id="GO:0045895">
    <property type="term" value="P:positive regulation of mating-type specific transcription, DNA-templated"/>
    <property type="evidence" value="ECO:0007669"/>
    <property type="project" value="InterPro"/>
</dbReference>
<reference evidence="7" key="1">
    <citation type="journal article" date="2023" name="IMA Fungus">
        <title>Comparative genomic study of the Penicillium genus elucidates a diverse pangenome and 15 lateral gene transfer events.</title>
        <authorList>
            <person name="Petersen C."/>
            <person name="Sorensen T."/>
            <person name="Nielsen M.R."/>
            <person name="Sondergaard T.E."/>
            <person name="Sorensen J.L."/>
            <person name="Fitzpatrick D.A."/>
            <person name="Frisvad J.C."/>
            <person name="Nielsen K.L."/>
        </authorList>
    </citation>
    <scope>NUCLEOTIDE SEQUENCE</scope>
    <source>
        <strain evidence="7">IBT 17514</strain>
    </source>
</reference>
<protein>
    <submittedName>
        <fullName evidence="7">Mating type protein</fullName>
    </submittedName>
</protein>
<sequence>MPIIFNPHWSPKTCLFFAYLTTIPLWRAIRVLAFWDRTQRLLDDFSLDMLQGIPVYFFSVPLAVPDEPHFSIDNGHLRVLTDEELADNPLRILPSDLEPFLAAWRPCGLTTTRPPTRLKPLNSFMAFRTFLAPLFPGLQQKDKSMLISTIWKNDLFKAQWAVLAKAYTHLRDHFTLQDQTLSTFIQVTKGLFNFPTPERYLVHIGWKVYPGNDGGIRLMHIPERLTFRLPNNTVSVNDVLFFCAGRPAYATQKDDSMWPFFFAMRDDVFVVNDQGVMRDPFHWLMDNRGNIQLGPMNEFTLDDLYDDPDPDMDPVNDLIWTPPYEQARDEEIALERADLLNDIGPLLPLGPWTWTPETVVAGQS</sequence>
<comment type="subcellular location">
    <subcellularLocation>
        <location evidence="5">Nucleus</location>
    </subcellularLocation>
</comment>
<dbReference type="GO" id="GO:0008301">
    <property type="term" value="F:DNA binding, bending"/>
    <property type="evidence" value="ECO:0007669"/>
    <property type="project" value="InterPro"/>
</dbReference>
<evidence type="ECO:0000313" key="8">
    <source>
        <dbReference type="Proteomes" id="UP001215712"/>
    </source>
</evidence>